<reference evidence="2" key="1">
    <citation type="journal article" date="2020" name="mSystems">
        <title>Genome- and Community-Level Interaction Insights into Carbon Utilization and Element Cycling Functions of Hydrothermarchaeota in Hydrothermal Sediment.</title>
        <authorList>
            <person name="Zhou Z."/>
            <person name="Liu Y."/>
            <person name="Xu W."/>
            <person name="Pan J."/>
            <person name="Luo Z.H."/>
            <person name="Li M."/>
        </authorList>
    </citation>
    <scope>NUCLEOTIDE SEQUENCE [LARGE SCALE GENOMIC DNA]</scope>
    <source>
        <strain evidence="2">HyVt-346</strain>
    </source>
</reference>
<dbReference type="InterPro" id="IPR002668">
    <property type="entry name" value="CNT_N_dom"/>
</dbReference>
<accession>A0A7V1CYJ1</accession>
<protein>
    <recommendedName>
        <fullName evidence="1">Concentrative nucleoside transporter N-terminal domain-containing protein</fullName>
    </recommendedName>
</protein>
<dbReference type="Pfam" id="PF01773">
    <property type="entry name" value="Nucleos_tra2_N"/>
    <property type="match status" value="1"/>
</dbReference>
<name>A0A7V1CYJ1_9GAMM</name>
<dbReference type="RefSeq" id="WP_304182034.1">
    <property type="nucleotide sequence ID" value="NZ_DRGM01000103.1"/>
</dbReference>
<dbReference type="AlphaFoldDB" id="A0A7V1CYJ1"/>
<dbReference type="Proteomes" id="UP000886188">
    <property type="component" value="Unassembled WGS sequence"/>
</dbReference>
<dbReference type="EMBL" id="DRGM01000103">
    <property type="protein sequence ID" value="HEA16676.1"/>
    <property type="molecule type" value="Genomic_DNA"/>
</dbReference>
<sequence>MTTFMSLVGMCVLLGIAFAASTNRKAISLRTVGIA</sequence>
<proteinExistence type="predicted"/>
<organism evidence="2">
    <name type="scientific">Pseudoalteromonas prydzensis</name>
    <dbReference type="NCBI Taxonomy" id="182141"/>
    <lineage>
        <taxon>Bacteria</taxon>
        <taxon>Pseudomonadati</taxon>
        <taxon>Pseudomonadota</taxon>
        <taxon>Gammaproteobacteria</taxon>
        <taxon>Alteromonadales</taxon>
        <taxon>Pseudoalteromonadaceae</taxon>
        <taxon>Pseudoalteromonas</taxon>
    </lineage>
</organism>
<gene>
    <name evidence="2" type="ORF">ENH88_09580</name>
</gene>
<evidence type="ECO:0000259" key="1">
    <source>
        <dbReference type="Pfam" id="PF01773"/>
    </source>
</evidence>
<evidence type="ECO:0000313" key="2">
    <source>
        <dbReference type="EMBL" id="HEA16676.1"/>
    </source>
</evidence>
<feature type="non-terminal residue" evidence="2">
    <location>
        <position position="35"/>
    </location>
</feature>
<comment type="caution">
    <text evidence="2">The sequence shown here is derived from an EMBL/GenBank/DDBJ whole genome shotgun (WGS) entry which is preliminary data.</text>
</comment>
<feature type="domain" description="Concentrative nucleoside transporter N-terminal" evidence="1">
    <location>
        <begin position="8"/>
        <end position="35"/>
    </location>
</feature>